<evidence type="ECO:0000313" key="3">
    <source>
        <dbReference type="Proteomes" id="UP000283619"/>
    </source>
</evidence>
<feature type="compositionally biased region" description="Polar residues" evidence="1">
    <location>
        <begin position="37"/>
        <end position="47"/>
    </location>
</feature>
<gene>
    <name evidence="2" type="ORF">BK673_03165</name>
</gene>
<evidence type="ECO:0000256" key="1">
    <source>
        <dbReference type="SAM" id="MobiDB-lite"/>
    </source>
</evidence>
<dbReference type="Proteomes" id="UP000283619">
    <property type="component" value="Unassembled WGS sequence"/>
</dbReference>
<dbReference type="EMBL" id="MOBZ01000002">
    <property type="protein sequence ID" value="ROO13037.1"/>
    <property type="molecule type" value="Genomic_DNA"/>
</dbReference>
<proteinExistence type="predicted"/>
<accession>A0A423PBJ2</accession>
<feature type="compositionally biased region" description="Basic and acidic residues" evidence="1">
    <location>
        <begin position="48"/>
        <end position="64"/>
    </location>
</feature>
<sequence length="64" mass="7143">MQLPTDLVGTDFTFNFLFDRVEAALQPSDPQAGSARSARQTLGAQHQQGHEADEQQFREADTKH</sequence>
<name>A0A423PBJ2_PSEFL</name>
<reference evidence="2 3" key="1">
    <citation type="submission" date="2016-10" db="EMBL/GenBank/DDBJ databases">
        <title>Comparative genome analysis of multiple Pseudomonas spp. focuses on biocontrol and plant growth promoting traits.</title>
        <authorList>
            <person name="Tao X.-Y."/>
            <person name="Taylor C.G."/>
        </authorList>
    </citation>
    <scope>NUCLEOTIDE SEQUENCE [LARGE SCALE GENOMIC DNA]</scope>
    <source>
        <strain evidence="2 3">36G2</strain>
    </source>
</reference>
<evidence type="ECO:0000313" key="2">
    <source>
        <dbReference type="EMBL" id="ROO13037.1"/>
    </source>
</evidence>
<organism evidence="2 3">
    <name type="scientific">Pseudomonas fluorescens</name>
    <dbReference type="NCBI Taxonomy" id="294"/>
    <lineage>
        <taxon>Bacteria</taxon>
        <taxon>Pseudomonadati</taxon>
        <taxon>Pseudomonadota</taxon>
        <taxon>Gammaproteobacteria</taxon>
        <taxon>Pseudomonadales</taxon>
        <taxon>Pseudomonadaceae</taxon>
        <taxon>Pseudomonas</taxon>
    </lineage>
</organism>
<comment type="caution">
    <text evidence="2">The sequence shown here is derived from an EMBL/GenBank/DDBJ whole genome shotgun (WGS) entry which is preliminary data.</text>
</comment>
<feature type="region of interest" description="Disordered" evidence="1">
    <location>
        <begin position="27"/>
        <end position="64"/>
    </location>
</feature>
<protein>
    <submittedName>
        <fullName evidence="2">Uncharacterized protein</fullName>
    </submittedName>
</protein>
<dbReference type="AlphaFoldDB" id="A0A423PBJ2"/>